<evidence type="ECO:0000259" key="1">
    <source>
        <dbReference type="Pfam" id="PF03372"/>
    </source>
</evidence>
<dbReference type="Gene3D" id="3.60.10.10">
    <property type="entry name" value="Endonuclease/exonuclease/phosphatase"/>
    <property type="match status" value="1"/>
</dbReference>
<sequence length="401" mass="46396">MVTCEVMLPDSSDWIIISVVYASNDETERKLLWSELRDLSVDRRIQGRAWLVMGDFNQTLNPQKHSIPAAQSINRRMLEFRNTLHNEDLSDLTFKGETFTWWNKSASRPVAKKLDRVLINEYWMNQFPASYAKFGEPDFSDHASCGIVLDHGSLSQKRPFKFFNYLLQNSDFLSIIADHWFSCSISGSAMFRVSRKLKSLKNSIRRFRKQNYSGIEKRTAEAHEIMLYRQQRVLSDPSPNNDLLELEAQKRWGILASAEDAFHRQKSRVTWLKDGDSNSAYFHRVAAGRKVLNHIHYLVDENGDRVESDQGIRSHCVNHFQNFLGGDVGEKMFVQEDIDLLLLYRCTSEQKAFLQAEFSSEDIKEAFFYLPRNKSCGPDGYSAEFFTESWNIVGPEVIEAV</sequence>
<dbReference type="Pfam" id="PF03372">
    <property type="entry name" value="Exo_endo_phos"/>
    <property type="match status" value="1"/>
</dbReference>
<accession>A0A6D2L074</accession>
<dbReference type="EMBL" id="CACVBM020001718">
    <property type="protein sequence ID" value="CAA7058158.1"/>
    <property type="molecule type" value="Genomic_DNA"/>
</dbReference>
<protein>
    <recommendedName>
        <fullName evidence="1">Endonuclease/exonuclease/phosphatase domain-containing protein</fullName>
    </recommendedName>
</protein>
<dbReference type="InterPro" id="IPR005135">
    <property type="entry name" value="Endo/exonuclease/phosphatase"/>
</dbReference>
<organism evidence="2 3">
    <name type="scientific">Microthlaspi erraticum</name>
    <dbReference type="NCBI Taxonomy" id="1685480"/>
    <lineage>
        <taxon>Eukaryota</taxon>
        <taxon>Viridiplantae</taxon>
        <taxon>Streptophyta</taxon>
        <taxon>Embryophyta</taxon>
        <taxon>Tracheophyta</taxon>
        <taxon>Spermatophyta</taxon>
        <taxon>Magnoliopsida</taxon>
        <taxon>eudicotyledons</taxon>
        <taxon>Gunneridae</taxon>
        <taxon>Pentapetalae</taxon>
        <taxon>rosids</taxon>
        <taxon>malvids</taxon>
        <taxon>Brassicales</taxon>
        <taxon>Brassicaceae</taxon>
        <taxon>Coluteocarpeae</taxon>
        <taxon>Microthlaspi</taxon>
    </lineage>
</organism>
<keyword evidence="3" id="KW-1185">Reference proteome</keyword>
<dbReference type="PANTHER" id="PTHR33710:SF77">
    <property type="entry name" value="DNASE I-LIKE SUPERFAMILY PROTEIN"/>
    <property type="match status" value="1"/>
</dbReference>
<dbReference type="AlphaFoldDB" id="A0A6D2L074"/>
<name>A0A6D2L074_9BRAS</name>
<dbReference type="PANTHER" id="PTHR33710">
    <property type="entry name" value="BNAC02G09200D PROTEIN"/>
    <property type="match status" value="1"/>
</dbReference>
<evidence type="ECO:0000313" key="2">
    <source>
        <dbReference type="EMBL" id="CAA7058158.1"/>
    </source>
</evidence>
<comment type="caution">
    <text evidence="2">The sequence shown here is derived from an EMBL/GenBank/DDBJ whole genome shotgun (WGS) entry which is preliminary data.</text>
</comment>
<dbReference type="GO" id="GO:0003824">
    <property type="term" value="F:catalytic activity"/>
    <property type="evidence" value="ECO:0007669"/>
    <property type="project" value="InterPro"/>
</dbReference>
<dbReference type="OrthoDB" id="1112411at2759"/>
<evidence type="ECO:0000313" key="3">
    <source>
        <dbReference type="Proteomes" id="UP000467841"/>
    </source>
</evidence>
<dbReference type="InterPro" id="IPR036691">
    <property type="entry name" value="Endo/exonu/phosph_ase_sf"/>
</dbReference>
<dbReference type="Proteomes" id="UP000467841">
    <property type="component" value="Unassembled WGS sequence"/>
</dbReference>
<proteinExistence type="predicted"/>
<dbReference type="SUPFAM" id="SSF56219">
    <property type="entry name" value="DNase I-like"/>
    <property type="match status" value="1"/>
</dbReference>
<reference evidence="2" key="1">
    <citation type="submission" date="2020-01" db="EMBL/GenBank/DDBJ databases">
        <authorList>
            <person name="Mishra B."/>
        </authorList>
    </citation>
    <scope>NUCLEOTIDE SEQUENCE [LARGE SCALE GENOMIC DNA]</scope>
</reference>
<feature type="domain" description="Endonuclease/exonuclease/phosphatase" evidence="1">
    <location>
        <begin position="22"/>
        <end position="142"/>
    </location>
</feature>
<gene>
    <name evidence="2" type="ORF">MERR_LOCUS45394</name>
</gene>